<dbReference type="Gene3D" id="3.30.70.270">
    <property type="match status" value="1"/>
</dbReference>
<dbReference type="InterPro" id="IPR011006">
    <property type="entry name" value="CheY-like_superfamily"/>
</dbReference>
<dbReference type="SUPFAM" id="SSF55874">
    <property type="entry name" value="ATPase domain of HSP90 chaperone/DNA topoisomerase II/histidine kinase"/>
    <property type="match status" value="1"/>
</dbReference>
<dbReference type="NCBIfam" id="TIGR00254">
    <property type="entry name" value="GGDEF"/>
    <property type="match status" value="1"/>
</dbReference>
<dbReference type="Proteomes" id="UP000503640">
    <property type="component" value="Unassembled WGS sequence"/>
</dbReference>
<evidence type="ECO:0000256" key="2">
    <source>
        <dbReference type="ARBA" id="ARBA00034247"/>
    </source>
</evidence>
<evidence type="ECO:0000256" key="1">
    <source>
        <dbReference type="ARBA" id="ARBA00012528"/>
    </source>
</evidence>
<evidence type="ECO:0000259" key="6">
    <source>
        <dbReference type="PROSITE" id="PS50110"/>
    </source>
</evidence>
<feature type="modified residue" description="4-aspartylphosphate" evidence="3">
    <location>
        <position position="323"/>
    </location>
</feature>
<evidence type="ECO:0000259" key="5">
    <source>
        <dbReference type="PROSITE" id="PS50109"/>
    </source>
</evidence>
<feature type="domain" description="GGDEF" evidence="7">
    <location>
        <begin position="433"/>
        <end position="568"/>
    </location>
</feature>
<dbReference type="PROSITE" id="PS50110">
    <property type="entry name" value="RESPONSE_REGULATORY"/>
    <property type="match status" value="1"/>
</dbReference>
<dbReference type="AlphaFoldDB" id="A0A7I9VM74"/>
<dbReference type="InterPro" id="IPR005467">
    <property type="entry name" value="His_kinase_dom"/>
</dbReference>
<dbReference type="GO" id="GO:0043709">
    <property type="term" value="P:cell adhesion involved in single-species biofilm formation"/>
    <property type="evidence" value="ECO:0007669"/>
    <property type="project" value="TreeGrafter"/>
</dbReference>
<organism evidence="8 9">
    <name type="scientific">Anaeromyxobacter diazotrophicus</name>
    <dbReference type="NCBI Taxonomy" id="2590199"/>
    <lineage>
        <taxon>Bacteria</taxon>
        <taxon>Pseudomonadati</taxon>
        <taxon>Myxococcota</taxon>
        <taxon>Myxococcia</taxon>
        <taxon>Myxococcales</taxon>
        <taxon>Cystobacterineae</taxon>
        <taxon>Anaeromyxobacteraceae</taxon>
        <taxon>Anaeromyxobacter</taxon>
    </lineage>
</organism>
<name>A0A7I9VM74_9BACT</name>
<dbReference type="InterPro" id="IPR003594">
    <property type="entry name" value="HATPase_dom"/>
</dbReference>
<evidence type="ECO:0000256" key="4">
    <source>
        <dbReference type="SAM" id="MobiDB-lite"/>
    </source>
</evidence>
<dbReference type="EC" id="2.7.7.65" evidence="1"/>
<dbReference type="SMART" id="SM00448">
    <property type="entry name" value="REC"/>
    <property type="match status" value="1"/>
</dbReference>
<dbReference type="Pfam" id="PF00990">
    <property type="entry name" value="GGDEF"/>
    <property type="match status" value="1"/>
</dbReference>
<dbReference type="Pfam" id="PF02518">
    <property type="entry name" value="HATPase_c"/>
    <property type="match status" value="1"/>
</dbReference>
<dbReference type="Gene3D" id="3.30.565.10">
    <property type="entry name" value="Histidine kinase-like ATPase, C-terminal domain"/>
    <property type="match status" value="1"/>
</dbReference>
<dbReference type="InterPro" id="IPR000160">
    <property type="entry name" value="GGDEF_dom"/>
</dbReference>
<dbReference type="PROSITE" id="PS50887">
    <property type="entry name" value="GGDEF"/>
    <property type="match status" value="1"/>
</dbReference>
<comment type="caution">
    <text evidence="8">The sequence shown here is derived from an EMBL/GenBank/DDBJ whole genome shotgun (WGS) entry which is preliminary data.</text>
</comment>
<proteinExistence type="predicted"/>
<feature type="compositionally biased region" description="Low complexity" evidence="4">
    <location>
        <begin position="15"/>
        <end position="24"/>
    </location>
</feature>
<dbReference type="Pfam" id="PF00072">
    <property type="entry name" value="Response_reg"/>
    <property type="match status" value="1"/>
</dbReference>
<dbReference type="InterPro" id="IPR001789">
    <property type="entry name" value="Sig_transdc_resp-reg_receiver"/>
</dbReference>
<comment type="catalytic activity">
    <reaction evidence="2">
        <text>2 GTP = 3',3'-c-di-GMP + 2 diphosphate</text>
        <dbReference type="Rhea" id="RHEA:24898"/>
        <dbReference type="ChEBI" id="CHEBI:33019"/>
        <dbReference type="ChEBI" id="CHEBI:37565"/>
        <dbReference type="ChEBI" id="CHEBI:58805"/>
        <dbReference type="EC" id="2.7.7.65"/>
    </reaction>
</comment>
<dbReference type="Gene3D" id="3.40.50.2300">
    <property type="match status" value="1"/>
</dbReference>
<dbReference type="InterPro" id="IPR036890">
    <property type="entry name" value="HATPase_C_sf"/>
</dbReference>
<dbReference type="SMART" id="SM00267">
    <property type="entry name" value="GGDEF"/>
    <property type="match status" value="1"/>
</dbReference>
<dbReference type="InterPro" id="IPR029787">
    <property type="entry name" value="Nucleotide_cyclase"/>
</dbReference>
<protein>
    <recommendedName>
        <fullName evidence="1">diguanylate cyclase</fullName>
        <ecNumber evidence="1">2.7.7.65</ecNumber>
    </recommendedName>
</protein>
<gene>
    <name evidence="8" type="ORF">AMYX_19810</name>
</gene>
<sequence>MAVGERPGTSDGSAADDPPAAAAPERARADPAQLLEANRKLRESAQRHDDLLALAAEDLRSPAASLLRGLRRLRRTGGAGPELDALLAEARRVALVADGLVALRSVEGGSVPLRRRRPADLHELVERVASTRAERARARGVELAREVPPYRITLAADAERLEEVVGALVDGALSRSRSGDRIRLTLQASPGGARLVVEDRRPASTRPPRPRRRAPARLAEIGMGLAVCRSLAELHGGGLEVTVHGDRRAIELRLPLAATEVLEPAASSSVTVRARLLVVDDDEDAREALAMMLGDEYDVLLAADGLEALEAAQATRPDLVLMDLYMPRMDGLAALEALRADPATADVPVILISARGDDLTRSRSLDLGALDFLSKPFSGRELKARIERTLRLTRRETLLQELARTDALTGLPNVRAFRARLHDEVKRARRYRTPLACVMVDMDNLKPINDQLGHAAGDAAIRAVGEVIRRELRETDFAARYGGDEFVVLLPHTSAAEARVLTERVRDRLTEAAPEVRGSLVKVAASFGVAALDEGPLDQAADALVRRADTALYAAKRAGRGQVVAHVPGDPDGDAAAP</sequence>
<dbReference type="RefSeq" id="WP_235969553.1">
    <property type="nucleotide sequence ID" value="NZ_BJTG01000004.1"/>
</dbReference>
<accession>A0A7I9VM74</accession>
<dbReference type="InterPro" id="IPR050469">
    <property type="entry name" value="Diguanylate_Cyclase"/>
</dbReference>
<evidence type="ECO:0000313" key="9">
    <source>
        <dbReference type="Proteomes" id="UP000503640"/>
    </source>
</evidence>
<dbReference type="GO" id="GO:0005886">
    <property type="term" value="C:plasma membrane"/>
    <property type="evidence" value="ECO:0007669"/>
    <property type="project" value="TreeGrafter"/>
</dbReference>
<dbReference type="SUPFAM" id="SSF55073">
    <property type="entry name" value="Nucleotide cyclase"/>
    <property type="match status" value="1"/>
</dbReference>
<feature type="domain" description="Response regulatory" evidence="6">
    <location>
        <begin position="275"/>
        <end position="390"/>
    </location>
</feature>
<dbReference type="SUPFAM" id="SSF52172">
    <property type="entry name" value="CheY-like"/>
    <property type="match status" value="1"/>
</dbReference>
<evidence type="ECO:0000256" key="3">
    <source>
        <dbReference type="PROSITE-ProRule" id="PRU00169"/>
    </source>
</evidence>
<dbReference type="GO" id="GO:0052621">
    <property type="term" value="F:diguanylate cyclase activity"/>
    <property type="evidence" value="ECO:0007669"/>
    <property type="project" value="UniProtKB-EC"/>
</dbReference>
<dbReference type="CDD" id="cd01949">
    <property type="entry name" value="GGDEF"/>
    <property type="match status" value="1"/>
</dbReference>
<keyword evidence="3" id="KW-0597">Phosphoprotein</keyword>
<dbReference type="EMBL" id="BJTG01000004">
    <property type="protein sequence ID" value="GEJ57240.1"/>
    <property type="molecule type" value="Genomic_DNA"/>
</dbReference>
<reference evidence="9" key="1">
    <citation type="journal article" date="2020" name="Appl. Environ. Microbiol.">
        <title>Diazotrophic Anaeromyxobacter Isolates from Soils.</title>
        <authorList>
            <person name="Masuda Y."/>
            <person name="Yamanaka H."/>
            <person name="Xu Z.X."/>
            <person name="Shiratori Y."/>
            <person name="Aono T."/>
            <person name="Amachi S."/>
            <person name="Senoo K."/>
            <person name="Itoh H."/>
        </authorList>
    </citation>
    <scope>NUCLEOTIDE SEQUENCE [LARGE SCALE GENOMIC DNA]</scope>
    <source>
        <strain evidence="9">R267</strain>
    </source>
</reference>
<keyword evidence="9" id="KW-1185">Reference proteome</keyword>
<dbReference type="GO" id="GO:0000160">
    <property type="term" value="P:phosphorelay signal transduction system"/>
    <property type="evidence" value="ECO:0007669"/>
    <property type="project" value="InterPro"/>
</dbReference>
<dbReference type="FunFam" id="3.30.70.270:FF:000001">
    <property type="entry name" value="Diguanylate cyclase domain protein"/>
    <property type="match status" value="1"/>
</dbReference>
<dbReference type="PROSITE" id="PS50109">
    <property type="entry name" value="HIS_KIN"/>
    <property type="match status" value="1"/>
</dbReference>
<evidence type="ECO:0000313" key="8">
    <source>
        <dbReference type="EMBL" id="GEJ57240.1"/>
    </source>
</evidence>
<dbReference type="PANTHER" id="PTHR45138">
    <property type="entry name" value="REGULATORY COMPONENTS OF SENSORY TRANSDUCTION SYSTEM"/>
    <property type="match status" value="1"/>
</dbReference>
<dbReference type="InterPro" id="IPR043128">
    <property type="entry name" value="Rev_trsase/Diguanyl_cyclase"/>
</dbReference>
<dbReference type="PANTHER" id="PTHR45138:SF9">
    <property type="entry name" value="DIGUANYLATE CYCLASE DGCM-RELATED"/>
    <property type="match status" value="1"/>
</dbReference>
<dbReference type="SMART" id="SM00387">
    <property type="entry name" value="HATPase_c"/>
    <property type="match status" value="1"/>
</dbReference>
<feature type="domain" description="Histidine kinase" evidence="5">
    <location>
        <begin position="54"/>
        <end position="258"/>
    </location>
</feature>
<evidence type="ECO:0000259" key="7">
    <source>
        <dbReference type="PROSITE" id="PS50887"/>
    </source>
</evidence>
<feature type="region of interest" description="Disordered" evidence="4">
    <location>
        <begin position="1"/>
        <end position="31"/>
    </location>
</feature>
<dbReference type="GO" id="GO:1902201">
    <property type="term" value="P:negative regulation of bacterial-type flagellum-dependent cell motility"/>
    <property type="evidence" value="ECO:0007669"/>
    <property type="project" value="TreeGrafter"/>
</dbReference>